<dbReference type="GO" id="GO:0045936">
    <property type="term" value="P:negative regulation of phosphate metabolic process"/>
    <property type="evidence" value="ECO:0007669"/>
    <property type="project" value="InterPro"/>
</dbReference>
<sequence>MRDAYHEQLDAVNGRLVGMTRKAGEQIQLATRALLGAELDAAEKTVAGDAVINRDRHEVDEQVIEVMATQGPVARDLRVVTAALRITADIERMGDLAVHVAKIARMRYPDHAVPEELRSTFASMGTTAVEMADKAGQVISTRDVQTAAQLAHDDNEMDHLHRSLFLVLLDDDWDRGVEAAVDIALLGRYYERFADHAVEIAGHVRYLVTGELQ</sequence>
<dbReference type="InterPro" id="IPR028366">
    <property type="entry name" value="PhoU"/>
</dbReference>
<evidence type="ECO:0000313" key="10">
    <source>
        <dbReference type="Proteomes" id="UP000469185"/>
    </source>
</evidence>
<keyword evidence="5 7" id="KW-0963">Cytoplasm</keyword>
<dbReference type="GO" id="GO:0030643">
    <property type="term" value="P:intracellular phosphate ion homeostasis"/>
    <property type="evidence" value="ECO:0007669"/>
    <property type="project" value="InterPro"/>
</dbReference>
<keyword evidence="10" id="KW-1185">Reference proteome</keyword>
<protein>
    <recommendedName>
        <fullName evidence="7">Phosphate-specific transport system accessory protein PhoU</fullName>
    </recommendedName>
</protein>
<comment type="function">
    <text evidence="7">Plays a role in the regulation of phosphate uptake.</text>
</comment>
<dbReference type="PANTHER" id="PTHR42930">
    <property type="entry name" value="PHOSPHATE-SPECIFIC TRANSPORT SYSTEM ACCESSORY PROTEIN PHOU"/>
    <property type="match status" value="1"/>
</dbReference>
<dbReference type="InterPro" id="IPR038078">
    <property type="entry name" value="PhoU-like_sf"/>
</dbReference>
<evidence type="ECO:0000256" key="7">
    <source>
        <dbReference type="PIRNR" id="PIRNR003107"/>
    </source>
</evidence>
<dbReference type="FunFam" id="1.20.58.220:FF:000004">
    <property type="entry name" value="Phosphate-specific transport system accessory protein PhoU"/>
    <property type="match status" value="1"/>
</dbReference>
<proteinExistence type="inferred from homology"/>
<evidence type="ECO:0000256" key="4">
    <source>
        <dbReference type="ARBA" id="ARBA00022448"/>
    </source>
</evidence>
<comment type="subcellular location">
    <subcellularLocation>
        <location evidence="1 7">Cytoplasm</location>
    </subcellularLocation>
</comment>
<comment type="caution">
    <text evidence="9">The sequence shown here is derived from an EMBL/GenBank/DDBJ whole genome shotgun (WGS) entry which is preliminary data.</text>
</comment>
<comment type="similarity">
    <text evidence="2 7">Belongs to the PhoU family.</text>
</comment>
<name>A0A6N9YIT8_9ACTN</name>
<dbReference type="NCBIfam" id="TIGR02135">
    <property type="entry name" value="phoU_full"/>
    <property type="match status" value="1"/>
</dbReference>
<dbReference type="Gene3D" id="1.20.58.220">
    <property type="entry name" value="Phosphate transport system protein phou homolog 2, domain 2"/>
    <property type="match status" value="1"/>
</dbReference>
<evidence type="ECO:0000256" key="6">
    <source>
        <dbReference type="ARBA" id="ARBA00022592"/>
    </source>
</evidence>
<feature type="domain" description="PhoU" evidence="8">
    <location>
        <begin position="122"/>
        <end position="201"/>
    </location>
</feature>
<dbReference type="GO" id="GO:0006817">
    <property type="term" value="P:phosphate ion transport"/>
    <property type="evidence" value="ECO:0007669"/>
    <property type="project" value="UniProtKB-KW"/>
</dbReference>
<feature type="domain" description="PhoU" evidence="8">
    <location>
        <begin position="18"/>
        <end position="103"/>
    </location>
</feature>
<dbReference type="AlphaFoldDB" id="A0A6N9YIT8"/>
<dbReference type="EMBL" id="JAAGOB010000002">
    <property type="protein sequence ID" value="NED94830.1"/>
    <property type="molecule type" value="Genomic_DNA"/>
</dbReference>
<keyword evidence="6 7" id="KW-0592">Phosphate transport</keyword>
<evidence type="ECO:0000259" key="8">
    <source>
        <dbReference type="Pfam" id="PF01895"/>
    </source>
</evidence>
<keyword evidence="4 7" id="KW-0813">Transport</keyword>
<dbReference type="InterPro" id="IPR026022">
    <property type="entry name" value="PhoU_dom"/>
</dbReference>
<gene>
    <name evidence="9" type="primary">phoU</name>
    <name evidence="9" type="ORF">G1H11_05845</name>
</gene>
<dbReference type="PANTHER" id="PTHR42930:SF3">
    <property type="entry name" value="PHOSPHATE-SPECIFIC TRANSPORT SYSTEM ACCESSORY PROTEIN PHOU"/>
    <property type="match status" value="1"/>
</dbReference>
<dbReference type="Proteomes" id="UP000469185">
    <property type="component" value="Unassembled WGS sequence"/>
</dbReference>
<reference evidence="9 10" key="1">
    <citation type="submission" date="2020-02" db="EMBL/GenBank/DDBJ databases">
        <authorList>
            <person name="Li X.-J."/>
            <person name="Feng X.-M."/>
        </authorList>
    </citation>
    <scope>NUCLEOTIDE SEQUENCE [LARGE SCALE GENOMIC DNA]</scope>
    <source>
        <strain evidence="9 10">CGMCC 4.7225</strain>
    </source>
</reference>
<evidence type="ECO:0000256" key="5">
    <source>
        <dbReference type="ARBA" id="ARBA00022490"/>
    </source>
</evidence>
<dbReference type="GO" id="GO:0005737">
    <property type="term" value="C:cytoplasm"/>
    <property type="evidence" value="ECO:0007669"/>
    <property type="project" value="UniProtKB-SubCell"/>
</dbReference>
<comment type="subunit">
    <text evidence="3 7">Homodimer.</text>
</comment>
<evidence type="ECO:0000313" key="9">
    <source>
        <dbReference type="EMBL" id="NED94830.1"/>
    </source>
</evidence>
<dbReference type="RefSeq" id="WP_163816910.1">
    <property type="nucleotide sequence ID" value="NZ_JAAGOB010000002.1"/>
</dbReference>
<evidence type="ECO:0000256" key="1">
    <source>
        <dbReference type="ARBA" id="ARBA00004496"/>
    </source>
</evidence>
<evidence type="ECO:0000256" key="3">
    <source>
        <dbReference type="ARBA" id="ARBA00011738"/>
    </source>
</evidence>
<dbReference type="Pfam" id="PF01895">
    <property type="entry name" value="PhoU"/>
    <property type="match status" value="2"/>
</dbReference>
<dbReference type="SUPFAM" id="SSF109755">
    <property type="entry name" value="PhoU-like"/>
    <property type="match status" value="1"/>
</dbReference>
<organism evidence="9 10">
    <name type="scientific">Phytoactinopolyspora alkaliphila</name>
    <dbReference type="NCBI Taxonomy" id="1783498"/>
    <lineage>
        <taxon>Bacteria</taxon>
        <taxon>Bacillati</taxon>
        <taxon>Actinomycetota</taxon>
        <taxon>Actinomycetes</taxon>
        <taxon>Jiangellales</taxon>
        <taxon>Jiangellaceae</taxon>
        <taxon>Phytoactinopolyspora</taxon>
    </lineage>
</organism>
<evidence type="ECO:0000256" key="2">
    <source>
        <dbReference type="ARBA" id="ARBA00008107"/>
    </source>
</evidence>
<dbReference type="PIRSF" id="PIRSF003107">
    <property type="entry name" value="PhoU"/>
    <property type="match status" value="1"/>
</dbReference>
<accession>A0A6N9YIT8</accession>